<comment type="caution">
    <text evidence="1">The sequence shown here is derived from an EMBL/GenBank/DDBJ whole genome shotgun (WGS) entry which is preliminary data.</text>
</comment>
<sequence length="134" mass="15271">MRKPACLGAVFNVLKGVWRSPTRTGLAWWIKVLTPSHCGRNPWPVMGLDDDECRMIYFTCKDVKIVDGQKLLPTGIPCTGSSLPIHGMDWKRRPGRPLKRWEDDIAKVAVKTWSTLARDRCKWKNMEEAFTAAT</sequence>
<evidence type="ECO:0000313" key="2">
    <source>
        <dbReference type="Proteomes" id="UP000838756"/>
    </source>
</evidence>
<dbReference type="EMBL" id="CAKXAJ010024767">
    <property type="protein sequence ID" value="CAH2230004.1"/>
    <property type="molecule type" value="Genomic_DNA"/>
</dbReference>
<dbReference type="AlphaFoldDB" id="A0A8S4R6Q5"/>
<gene>
    <name evidence="1" type="primary">jg20216</name>
    <name evidence="1" type="ORF">PAEG_LOCUS9283</name>
</gene>
<keyword evidence="2" id="KW-1185">Reference proteome</keyword>
<reference evidence="1" key="1">
    <citation type="submission" date="2022-03" db="EMBL/GenBank/DDBJ databases">
        <authorList>
            <person name="Lindestad O."/>
        </authorList>
    </citation>
    <scope>NUCLEOTIDE SEQUENCE</scope>
</reference>
<name>A0A8S4R6Q5_9NEOP</name>
<organism evidence="1 2">
    <name type="scientific">Pararge aegeria aegeria</name>
    <dbReference type="NCBI Taxonomy" id="348720"/>
    <lineage>
        <taxon>Eukaryota</taxon>
        <taxon>Metazoa</taxon>
        <taxon>Ecdysozoa</taxon>
        <taxon>Arthropoda</taxon>
        <taxon>Hexapoda</taxon>
        <taxon>Insecta</taxon>
        <taxon>Pterygota</taxon>
        <taxon>Neoptera</taxon>
        <taxon>Endopterygota</taxon>
        <taxon>Lepidoptera</taxon>
        <taxon>Glossata</taxon>
        <taxon>Ditrysia</taxon>
        <taxon>Papilionoidea</taxon>
        <taxon>Nymphalidae</taxon>
        <taxon>Satyrinae</taxon>
        <taxon>Satyrini</taxon>
        <taxon>Parargina</taxon>
        <taxon>Pararge</taxon>
    </lineage>
</organism>
<proteinExistence type="predicted"/>
<evidence type="ECO:0000313" key="1">
    <source>
        <dbReference type="EMBL" id="CAH2230004.1"/>
    </source>
</evidence>
<accession>A0A8S4R6Q5</accession>
<protein>
    <submittedName>
        <fullName evidence="1">Jg20216 protein</fullName>
    </submittedName>
</protein>
<dbReference type="Proteomes" id="UP000838756">
    <property type="component" value="Unassembled WGS sequence"/>
</dbReference>